<dbReference type="InterPro" id="IPR006341">
    <property type="entry name" value="Spore_gamma"/>
</dbReference>
<comment type="similarity">
    <text evidence="1">Belongs to the gamma-type SASP family.</text>
</comment>
<feature type="region of interest" description="Disordered" evidence="5">
    <location>
        <begin position="78"/>
        <end position="99"/>
    </location>
</feature>
<reference evidence="6 7" key="2">
    <citation type="submission" date="2018-06" db="EMBL/GenBank/DDBJ databases">
        <authorList>
            <person name="Zhirakovskaya E."/>
        </authorList>
    </citation>
    <scope>NUCLEOTIDE SEQUENCE [LARGE SCALE GENOMIC DNA]</scope>
    <source>
        <strain evidence="6 7">FBKL4.011</strain>
    </source>
</reference>
<evidence type="ECO:0000256" key="2">
    <source>
        <dbReference type="ARBA" id="ARBA00014721"/>
    </source>
</evidence>
<sequence>MDIKNRAKQAAGTNAQQVRAKNQRSAQSVGGYQSYESEFAAGAGAQATSAAAGAQATAAATGAQAANQNLATEFASETNAQDVRAKNQQSMANKNKNQQ</sequence>
<name>A0A364K611_9BACL</name>
<protein>
    <recommendedName>
        <fullName evidence="2">Small, acid-soluble spore protein gamma-type</fullName>
    </recommendedName>
</protein>
<evidence type="ECO:0000313" key="6">
    <source>
        <dbReference type="EMBL" id="RAL25723.1"/>
    </source>
</evidence>
<feature type="compositionally biased region" description="Polar residues" evidence="5">
    <location>
        <begin position="11"/>
        <end position="30"/>
    </location>
</feature>
<accession>A0A364K611</accession>
<proteinExistence type="inferred from homology"/>
<reference evidence="6 7" key="1">
    <citation type="submission" date="2018-06" db="EMBL/GenBank/DDBJ databases">
        <title>Thermoflavimicrobium daqus sp. nov., a thermophilic microbe isolated from Moutai-flavour Daqu.</title>
        <authorList>
            <person name="Wang X."/>
            <person name="Zhou H."/>
        </authorList>
    </citation>
    <scope>NUCLEOTIDE SEQUENCE [LARGE SCALE GENOMIC DNA]</scope>
    <source>
        <strain evidence="6 7">FBKL4.011</strain>
    </source>
</reference>
<evidence type="ECO:0000313" key="7">
    <source>
        <dbReference type="Proteomes" id="UP000251213"/>
    </source>
</evidence>
<dbReference type="RefSeq" id="WP_113658337.1">
    <property type="nucleotide sequence ID" value="NZ_KZ845665.1"/>
</dbReference>
<dbReference type="NCBIfam" id="TIGR01442">
    <property type="entry name" value="SASP_gamma"/>
    <property type="match status" value="1"/>
</dbReference>
<feature type="region of interest" description="Disordered" evidence="5">
    <location>
        <begin position="1"/>
        <end position="30"/>
    </location>
</feature>
<dbReference type="Pfam" id="PF04259">
    <property type="entry name" value="SASP_gamma"/>
    <property type="match status" value="1"/>
</dbReference>
<comment type="caution">
    <text evidence="6">The sequence shown here is derived from an EMBL/GenBank/DDBJ whole genome shotgun (WGS) entry which is preliminary data.</text>
</comment>
<keyword evidence="7" id="KW-1185">Reference proteome</keyword>
<dbReference type="AlphaFoldDB" id="A0A364K611"/>
<dbReference type="EMBL" id="QJKK01000003">
    <property type="protein sequence ID" value="RAL25723.1"/>
    <property type="molecule type" value="Genomic_DNA"/>
</dbReference>
<gene>
    <name evidence="6" type="ORF">DL897_06515</name>
</gene>
<dbReference type="GO" id="GO:0030435">
    <property type="term" value="P:sporulation resulting in formation of a cellular spore"/>
    <property type="evidence" value="ECO:0007669"/>
    <property type="project" value="UniProtKB-KW"/>
</dbReference>
<evidence type="ECO:0000256" key="3">
    <source>
        <dbReference type="ARBA" id="ARBA00022737"/>
    </source>
</evidence>
<keyword evidence="3" id="KW-0677">Repeat</keyword>
<dbReference type="Proteomes" id="UP000251213">
    <property type="component" value="Unassembled WGS sequence"/>
</dbReference>
<evidence type="ECO:0000256" key="5">
    <source>
        <dbReference type="SAM" id="MobiDB-lite"/>
    </source>
</evidence>
<keyword evidence="4" id="KW-0749">Sporulation</keyword>
<organism evidence="6 7">
    <name type="scientific">Thermoflavimicrobium daqui</name>
    <dbReference type="NCBI Taxonomy" id="2137476"/>
    <lineage>
        <taxon>Bacteria</taxon>
        <taxon>Bacillati</taxon>
        <taxon>Bacillota</taxon>
        <taxon>Bacilli</taxon>
        <taxon>Bacillales</taxon>
        <taxon>Thermoactinomycetaceae</taxon>
        <taxon>Thermoflavimicrobium</taxon>
    </lineage>
</organism>
<evidence type="ECO:0000256" key="4">
    <source>
        <dbReference type="ARBA" id="ARBA00022969"/>
    </source>
</evidence>
<evidence type="ECO:0000256" key="1">
    <source>
        <dbReference type="ARBA" id="ARBA00006710"/>
    </source>
</evidence>